<name>A0ACC3A925_9EURO</name>
<accession>A0ACC3A925</accession>
<dbReference type="EMBL" id="JAPDRQ010000063">
    <property type="protein sequence ID" value="KAJ9657514.1"/>
    <property type="molecule type" value="Genomic_DNA"/>
</dbReference>
<evidence type="ECO:0000313" key="1">
    <source>
        <dbReference type="EMBL" id="KAJ9657514.1"/>
    </source>
</evidence>
<dbReference type="Proteomes" id="UP001172386">
    <property type="component" value="Unassembled WGS sequence"/>
</dbReference>
<keyword evidence="2" id="KW-1185">Reference proteome</keyword>
<reference evidence="1" key="1">
    <citation type="submission" date="2022-10" db="EMBL/GenBank/DDBJ databases">
        <title>Culturing micro-colonial fungi from biological soil crusts in the Mojave desert and describing Neophaeococcomyces mojavensis, and introducing the new genera and species Taxawa tesnikishii.</title>
        <authorList>
            <person name="Kurbessoian T."/>
            <person name="Stajich J.E."/>
        </authorList>
    </citation>
    <scope>NUCLEOTIDE SEQUENCE</scope>
    <source>
        <strain evidence="1">JES_112</strain>
    </source>
</reference>
<protein>
    <submittedName>
        <fullName evidence="1">Uncharacterized protein</fullName>
    </submittedName>
</protein>
<comment type="caution">
    <text evidence="1">The sequence shown here is derived from an EMBL/GenBank/DDBJ whole genome shotgun (WGS) entry which is preliminary data.</text>
</comment>
<organism evidence="1 2">
    <name type="scientific">Neophaeococcomyces mojaviensis</name>
    <dbReference type="NCBI Taxonomy" id="3383035"/>
    <lineage>
        <taxon>Eukaryota</taxon>
        <taxon>Fungi</taxon>
        <taxon>Dikarya</taxon>
        <taxon>Ascomycota</taxon>
        <taxon>Pezizomycotina</taxon>
        <taxon>Eurotiomycetes</taxon>
        <taxon>Chaetothyriomycetidae</taxon>
        <taxon>Chaetothyriales</taxon>
        <taxon>Chaetothyriales incertae sedis</taxon>
        <taxon>Neophaeococcomyces</taxon>
    </lineage>
</organism>
<evidence type="ECO:0000313" key="2">
    <source>
        <dbReference type="Proteomes" id="UP001172386"/>
    </source>
</evidence>
<proteinExistence type="predicted"/>
<sequence>MTVVPSSPTSPTSPRKRQSLRISSIQSNHESMSPSLFASGTTSSFHSRRSSQTSVLQPPYSPTTPRLSLSRPNRSSSSRLSIGSNISAGLTSNAGLGNLADELEDAWDEEDGLDASSFLSSLHEGDPDTTHSPVEINGSHAFAIPMSPHSPRVASNQLELPDKPPSPSKQWASMGMHRKTESLYDGSDHGPSSEDEAFDTITPTLQRRIHDIEEITRISNNADALSESGGVIPRTISALRDDLGMQSATESGITRLVTAYTSMSTHRTHQIREVMNASHPLMSNTSFASAISVLPLETIDLLIVEIDSLIATLPFISQSLTTAQPSDPLAVLQGLATQTCDFFTTLQSLTDTLTEHRQHLLAATRKLKNVRDLVDDLTMEEGLVETSMLLIQAGDWDRRCRERQAAKVVGEVLEGFKKTWDVDYVEGGWRPGTEPRREMAVR</sequence>
<gene>
    <name evidence="1" type="ORF">H2198_004275</name>
</gene>